<gene>
    <name evidence="2" type="ORF">S06H3_10569</name>
</gene>
<sequence length="72" mass="7791">CAELGIGTNPNARRPDNVLEAEKIRETIHIAIGDSSHMGGKVTADLHQDFIVPKPTLKFDGKVIIKDGKITV</sequence>
<organism evidence="2">
    <name type="scientific">marine sediment metagenome</name>
    <dbReference type="NCBI Taxonomy" id="412755"/>
    <lineage>
        <taxon>unclassified sequences</taxon>
        <taxon>metagenomes</taxon>
        <taxon>ecological metagenomes</taxon>
    </lineage>
</organism>
<dbReference type="InterPro" id="IPR052170">
    <property type="entry name" value="M29_Exopeptidase"/>
</dbReference>
<keyword evidence="1" id="KW-0479">Metal-binding</keyword>
<evidence type="ECO:0000313" key="2">
    <source>
        <dbReference type="EMBL" id="GAI08948.1"/>
    </source>
</evidence>
<reference evidence="2" key="1">
    <citation type="journal article" date="2014" name="Front. Microbiol.">
        <title>High frequency of phylogenetically diverse reductive dehalogenase-homologous genes in deep subseafloor sedimentary metagenomes.</title>
        <authorList>
            <person name="Kawai M."/>
            <person name="Futagami T."/>
            <person name="Toyoda A."/>
            <person name="Takaki Y."/>
            <person name="Nishi S."/>
            <person name="Hori S."/>
            <person name="Arai W."/>
            <person name="Tsubouchi T."/>
            <person name="Morono Y."/>
            <person name="Uchiyama I."/>
            <person name="Ito T."/>
            <person name="Fujiyama A."/>
            <person name="Inagaki F."/>
            <person name="Takami H."/>
        </authorList>
    </citation>
    <scope>NUCLEOTIDE SEQUENCE</scope>
    <source>
        <strain evidence="2">Expedition CK06-06</strain>
    </source>
</reference>
<feature type="non-terminal residue" evidence="2">
    <location>
        <position position="1"/>
    </location>
</feature>
<dbReference type="PANTHER" id="PTHR34448:SF1">
    <property type="entry name" value="BLL6088 PROTEIN"/>
    <property type="match status" value="1"/>
</dbReference>
<proteinExistence type="predicted"/>
<evidence type="ECO:0008006" key="3">
    <source>
        <dbReference type="Google" id="ProtNLM"/>
    </source>
</evidence>
<dbReference type="PANTHER" id="PTHR34448">
    <property type="entry name" value="AMINOPEPTIDASE"/>
    <property type="match status" value="1"/>
</dbReference>
<protein>
    <recommendedName>
        <fullName evidence="3">Leucyl aminopeptidase</fullName>
    </recommendedName>
</protein>
<dbReference type="EMBL" id="BARV01004922">
    <property type="protein sequence ID" value="GAI08948.1"/>
    <property type="molecule type" value="Genomic_DNA"/>
</dbReference>
<comment type="caution">
    <text evidence="2">The sequence shown here is derived from an EMBL/GenBank/DDBJ whole genome shotgun (WGS) entry which is preliminary data.</text>
</comment>
<accession>X1KQK2</accession>
<dbReference type="SUPFAM" id="SSF144052">
    <property type="entry name" value="Thermophilic metalloprotease-like"/>
    <property type="match status" value="1"/>
</dbReference>
<evidence type="ECO:0000256" key="1">
    <source>
        <dbReference type="ARBA" id="ARBA00022723"/>
    </source>
</evidence>
<name>X1KQK2_9ZZZZ</name>
<dbReference type="GO" id="GO:0046872">
    <property type="term" value="F:metal ion binding"/>
    <property type="evidence" value="ECO:0007669"/>
    <property type="project" value="UniProtKB-KW"/>
</dbReference>
<dbReference type="AlphaFoldDB" id="X1KQK2"/>